<dbReference type="EMBL" id="CP001875">
    <property type="protein sequence ID" value="ADD75971.1"/>
    <property type="molecule type" value="Genomic_DNA"/>
</dbReference>
<reference evidence="1 2" key="1">
    <citation type="journal article" date="2010" name="J. Bacteriol.">
        <title>Genome sequence of Pantoea ananatis LMG20103, the causative agent of Eucalyptus blight and dieback.</title>
        <authorList>
            <person name="De Maayer P."/>
            <person name="Chan W.Y."/>
            <person name="Venter S.N."/>
            <person name="Toth I.K."/>
            <person name="Birch P.R."/>
            <person name="Joubert F."/>
            <person name="Coutinho T.A."/>
        </authorList>
    </citation>
    <scope>NUCLEOTIDE SEQUENCE [LARGE SCALE GENOMIC DNA]</scope>
    <source>
        <strain evidence="1 2">LMG 20103</strain>
    </source>
</reference>
<accession>D4GKE2</accession>
<dbReference type="HOGENOM" id="CLU_1757049_0_0_6"/>
<evidence type="ECO:0000313" key="2">
    <source>
        <dbReference type="Proteomes" id="UP000001702"/>
    </source>
</evidence>
<organism evidence="1 2">
    <name type="scientific">Pantoea ananatis (strain LMG 20103)</name>
    <dbReference type="NCBI Taxonomy" id="706191"/>
    <lineage>
        <taxon>Bacteria</taxon>
        <taxon>Pseudomonadati</taxon>
        <taxon>Pseudomonadota</taxon>
        <taxon>Gammaproteobacteria</taxon>
        <taxon>Enterobacterales</taxon>
        <taxon>Erwiniaceae</taxon>
        <taxon>Pantoea</taxon>
    </lineage>
</organism>
<keyword evidence="2" id="KW-1185">Reference proteome</keyword>
<dbReference type="STRING" id="706191.PANA_0804"/>
<dbReference type="eggNOG" id="ENOG5034318">
    <property type="taxonomic scope" value="Bacteria"/>
</dbReference>
<gene>
    <name evidence="1" type="ordered locus">PANA_0804</name>
</gene>
<dbReference type="AlphaFoldDB" id="D4GKE2"/>
<evidence type="ECO:0000313" key="1">
    <source>
        <dbReference type="EMBL" id="ADD75971.1"/>
    </source>
</evidence>
<sequence length="148" mass="17019">MDVGGWINHELCLPATGTHHGRFTDDFTVDSRYAIEASQTTAGFLEGHFHNHLIARYDRTLETGIINASKIIKLAWLQFTHAFKCQNAGGLCHRFQNQNAGKNRFTREMPLEKRLVKGDILYGAQIFVFFKIQHAIHQQKRITVRQQL</sequence>
<protein>
    <submittedName>
        <fullName evidence="1">Uncharacterized protein</fullName>
    </submittedName>
</protein>
<dbReference type="Proteomes" id="UP000001702">
    <property type="component" value="Chromosome"/>
</dbReference>
<dbReference type="KEGG" id="pam:PANA_0804"/>
<name>D4GKE2_PANAM</name>
<proteinExistence type="predicted"/>